<evidence type="ECO:0000256" key="2">
    <source>
        <dbReference type="ARBA" id="ARBA00022803"/>
    </source>
</evidence>
<feature type="repeat" description="TPR" evidence="3">
    <location>
        <begin position="166"/>
        <end position="199"/>
    </location>
</feature>
<evidence type="ECO:0000313" key="6">
    <source>
        <dbReference type="Proteomes" id="UP000534783"/>
    </source>
</evidence>
<dbReference type="InterPro" id="IPR013105">
    <property type="entry name" value="TPR_2"/>
</dbReference>
<keyword evidence="4" id="KW-0732">Signal</keyword>
<reference evidence="5 6" key="1">
    <citation type="journal article" date="2020" name="Nature">
        <title>Bacterial chemolithoautotrophy via manganese oxidation.</title>
        <authorList>
            <person name="Yu H."/>
            <person name="Leadbetter J.R."/>
        </authorList>
    </citation>
    <scope>NUCLEOTIDE SEQUENCE [LARGE SCALE GENOMIC DNA]</scope>
    <source>
        <strain evidence="5 6">Mn-1</strain>
    </source>
</reference>
<dbReference type="PROSITE" id="PS50005">
    <property type="entry name" value="TPR"/>
    <property type="match status" value="4"/>
</dbReference>
<dbReference type="PANTHER" id="PTHR44216">
    <property type="entry name" value="PROTEIN O-MANNOSYL-TRANSFERASE TMTC2"/>
    <property type="match status" value="1"/>
</dbReference>
<dbReference type="EMBL" id="VTOW01000001">
    <property type="protein sequence ID" value="NKE70739.1"/>
    <property type="molecule type" value="Genomic_DNA"/>
</dbReference>
<evidence type="ECO:0000256" key="1">
    <source>
        <dbReference type="ARBA" id="ARBA00022737"/>
    </source>
</evidence>
<name>A0A7X6DP33_9BACT</name>
<feature type="repeat" description="TPR" evidence="3">
    <location>
        <begin position="63"/>
        <end position="96"/>
    </location>
</feature>
<feature type="signal peptide" evidence="4">
    <location>
        <begin position="1"/>
        <end position="21"/>
    </location>
</feature>
<dbReference type="Gene3D" id="1.25.40.10">
    <property type="entry name" value="Tetratricopeptide repeat domain"/>
    <property type="match status" value="2"/>
</dbReference>
<dbReference type="InterPro" id="IPR052384">
    <property type="entry name" value="TMTC_O-mannosyltransferase"/>
</dbReference>
<dbReference type="InterPro" id="IPR011990">
    <property type="entry name" value="TPR-like_helical_dom_sf"/>
</dbReference>
<keyword evidence="1" id="KW-0677">Repeat</keyword>
<dbReference type="SUPFAM" id="SSF48452">
    <property type="entry name" value="TPR-like"/>
    <property type="match status" value="1"/>
</dbReference>
<dbReference type="SMART" id="SM00028">
    <property type="entry name" value="TPR"/>
    <property type="match status" value="5"/>
</dbReference>
<gene>
    <name evidence="5" type="ORF">MNODULE_08310</name>
</gene>
<protein>
    <submittedName>
        <fullName evidence="5">Tetratricopeptide repeat protein</fullName>
    </submittedName>
</protein>
<dbReference type="RefSeq" id="WP_168058974.1">
    <property type="nucleotide sequence ID" value="NZ_VTOW01000001.1"/>
</dbReference>
<dbReference type="GO" id="GO:0000030">
    <property type="term" value="F:mannosyltransferase activity"/>
    <property type="evidence" value="ECO:0007669"/>
    <property type="project" value="TreeGrafter"/>
</dbReference>
<evidence type="ECO:0000313" key="5">
    <source>
        <dbReference type="EMBL" id="NKE70739.1"/>
    </source>
</evidence>
<sequence length="513" mass="58777">MKNTFLLGILFFALFIGTATARAEEPQGYHDLLSAGIVRLNQNDLGGAMKRFKQALDENPQGVEAFYYIGVTQARAGRLDEAEKNFKEALARDAAFIPAHFDLGVLYYQQDKDDEALEKFDLVQRVDPSRARVYYYQGLILRRMGKPKEAAAKMEKAASLDPEIALEANYHAGSAHFEAGEMGPARKSFQNVLTLLPEGETAQSASDYLERIDQQARHQKRWDLSFSAGVQYDDNVILEPSRTIPSSPQAITEESDLLALLFLRGRYQWLNTPEWTGRAEYSFYQNLHKDDLLNDFNIQSHNVIVNGGRRFGAAEILLQYELQFATLGGDRYLLRQNVGPRLILQETKRNVTEFLYQFGSKNFDDIEPLFPDNSDRDVHTHKAGFTHYFVFRPKANIHFGYYFEREEAGDRPAEDDWTFDGHRLGAGVVLPPWNKITLAADTEYVIRRFDEENQQPPGAKREDDEWLAIVTLSRAITRNVDFALQYLHQQNDSNIPLFEYRRNIYGGIVTVRF</sequence>
<feature type="repeat" description="TPR" evidence="3">
    <location>
        <begin position="97"/>
        <end position="130"/>
    </location>
</feature>
<dbReference type="AlphaFoldDB" id="A0A7X6DP33"/>
<evidence type="ECO:0000256" key="4">
    <source>
        <dbReference type="SAM" id="SignalP"/>
    </source>
</evidence>
<dbReference type="Pfam" id="PF13432">
    <property type="entry name" value="TPR_16"/>
    <property type="match status" value="1"/>
</dbReference>
<proteinExistence type="predicted"/>
<dbReference type="Proteomes" id="UP000534783">
    <property type="component" value="Unassembled WGS sequence"/>
</dbReference>
<dbReference type="PANTHER" id="PTHR44216:SF3">
    <property type="entry name" value="PROTEIN O-MANNOSYL-TRANSFERASE TMTC2"/>
    <property type="match status" value="1"/>
</dbReference>
<dbReference type="Pfam" id="PF07719">
    <property type="entry name" value="TPR_2"/>
    <property type="match status" value="1"/>
</dbReference>
<dbReference type="InterPro" id="IPR019734">
    <property type="entry name" value="TPR_rpt"/>
</dbReference>
<comment type="caution">
    <text evidence="5">The sequence shown here is derived from an EMBL/GenBank/DDBJ whole genome shotgun (WGS) entry which is preliminary data.</text>
</comment>
<dbReference type="GO" id="GO:0035269">
    <property type="term" value="P:protein O-linked glycosylation via mannose"/>
    <property type="evidence" value="ECO:0007669"/>
    <property type="project" value="TreeGrafter"/>
</dbReference>
<keyword evidence="2 3" id="KW-0802">TPR repeat</keyword>
<feature type="chain" id="PRO_5030854571" evidence="4">
    <location>
        <begin position="22"/>
        <end position="513"/>
    </location>
</feature>
<feature type="repeat" description="TPR" evidence="3">
    <location>
        <begin position="131"/>
        <end position="164"/>
    </location>
</feature>
<keyword evidence="6" id="KW-1185">Reference proteome</keyword>
<accession>A0A7X6DP33</accession>
<evidence type="ECO:0000256" key="3">
    <source>
        <dbReference type="PROSITE-ProRule" id="PRU00339"/>
    </source>
</evidence>
<organism evidence="5 6">
    <name type="scientific">Candidatus Manganitrophus noduliformans</name>
    <dbReference type="NCBI Taxonomy" id="2606439"/>
    <lineage>
        <taxon>Bacteria</taxon>
        <taxon>Pseudomonadati</taxon>
        <taxon>Nitrospirota</taxon>
        <taxon>Nitrospiria</taxon>
        <taxon>Candidatus Troglogloeales</taxon>
        <taxon>Candidatus Manganitrophaceae</taxon>
        <taxon>Candidatus Manganitrophus</taxon>
    </lineage>
</organism>